<dbReference type="CDD" id="cd18186">
    <property type="entry name" value="BTB_POZ_ZBTB_KLHL-like"/>
    <property type="match status" value="1"/>
</dbReference>
<dbReference type="SMART" id="SM00225">
    <property type="entry name" value="BTB"/>
    <property type="match status" value="1"/>
</dbReference>
<evidence type="ECO:0000259" key="2">
    <source>
        <dbReference type="PROSITE" id="PS50097"/>
    </source>
</evidence>
<dbReference type="PROSITE" id="PS50097">
    <property type="entry name" value="BTB"/>
    <property type="match status" value="1"/>
</dbReference>
<feature type="region of interest" description="Disordered" evidence="1">
    <location>
        <begin position="1"/>
        <end position="29"/>
    </location>
</feature>
<feature type="region of interest" description="Disordered" evidence="1">
    <location>
        <begin position="291"/>
        <end position="316"/>
    </location>
</feature>
<dbReference type="InterPro" id="IPR000210">
    <property type="entry name" value="BTB/POZ_dom"/>
</dbReference>
<feature type="region of interest" description="Disordered" evidence="1">
    <location>
        <begin position="110"/>
        <end position="129"/>
    </location>
</feature>
<proteinExistence type="predicted"/>
<feature type="compositionally biased region" description="Polar residues" evidence="1">
    <location>
        <begin position="965"/>
        <end position="980"/>
    </location>
</feature>
<reference evidence="3 4" key="1">
    <citation type="journal article" date="2018" name="Mol. Biol. Evol.">
        <title>Broad Genomic Sampling Reveals a Smut Pathogenic Ancestry of the Fungal Clade Ustilaginomycotina.</title>
        <authorList>
            <person name="Kijpornyongpan T."/>
            <person name="Mondo S.J."/>
            <person name="Barry K."/>
            <person name="Sandor L."/>
            <person name="Lee J."/>
            <person name="Lipzen A."/>
            <person name="Pangilinan J."/>
            <person name="LaButti K."/>
            <person name="Hainaut M."/>
            <person name="Henrissat B."/>
            <person name="Grigoriev I.V."/>
            <person name="Spatafora J.W."/>
            <person name="Aime M.C."/>
        </authorList>
    </citation>
    <scope>NUCLEOTIDE SEQUENCE [LARGE SCALE GENOMIC DNA]</scope>
    <source>
        <strain evidence="3 4">MCA 4718</strain>
    </source>
</reference>
<accession>A0A316UDT8</accession>
<dbReference type="Proteomes" id="UP000245942">
    <property type="component" value="Unassembled WGS sequence"/>
</dbReference>
<feature type="region of interest" description="Disordered" evidence="1">
    <location>
        <begin position="1300"/>
        <end position="1338"/>
    </location>
</feature>
<dbReference type="SUPFAM" id="SSF54695">
    <property type="entry name" value="POZ domain"/>
    <property type="match status" value="1"/>
</dbReference>
<keyword evidence="4" id="KW-1185">Reference proteome</keyword>
<name>A0A316UDT8_9BASI</name>
<protein>
    <recommendedName>
        <fullName evidence="2">BTB domain-containing protein</fullName>
    </recommendedName>
</protein>
<evidence type="ECO:0000256" key="1">
    <source>
        <dbReference type="SAM" id="MobiDB-lite"/>
    </source>
</evidence>
<feature type="region of interest" description="Disordered" evidence="1">
    <location>
        <begin position="1624"/>
        <end position="1659"/>
    </location>
</feature>
<feature type="region of interest" description="Disordered" evidence="1">
    <location>
        <begin position="1467"/>
        <end position="1491"/>
    </location>
</feature>
<dbReference type="SUPFAM" id="SSF74924">
    <property type="entry name" value="Cap-Gly domain"/>
    <property type="match status" value="1"/>
</dbReference>
<dbReference type="PANTHER" id="PTHR22427">
    <property type="entry name" value="GH15728P"/>
    <property type="match status" value="1"/>
</dbReference>
<gene>
    <name evidence="3" type="ORF">BCV69DRAFT_280986</name>
</gene>
<feature type="region of interest" description="Disordered" evidence="1">
    <location>
        <begin position="1070"/>
        <end position="1111"/>
    </location>
</feature>
<feature type="compositionally biased region" description="Basic and acidic residues" evidence="1">
    <location>
        <begin position="1476"/>
        <end position="1485"/>
    </location>
</feature>
<feature type="region of interest" description="Disordered" evidence="1">
    <location>
        <begin position="683"/>
        <end position="980"/>
    </location>
</feature>
<feature type="compositionally biased region" description="Low complexity" evidence="1">
    <location>
        <begin position="683"/>
        <end position="704"/>
    </location>
</feature>
<sequence>MTSGVRDRSTPTSALASRRSVLVSTTPTAGRPLARLPAVGAERGKVARVTHASKQDVSNTVATVRTPGGLAAKVTELVPQNAQAAAEQAWRDDLRSLWGDTEQRFPDIAWTTRPPAGETTPGPIGSSAHRSAKGLHEEIYAHTALLWLRAPRTFEDKYFRLPIAEAHVCAPSSYSGTQLAVTRSSNSVSRSGLNLRTRPSLAKIGSEERKNLPIKDVKPFSLPAGDIVQLKQVLKYIYTAELDRESEPLSGALSLEDQPIPETGDKRLERLRADLLRVWKSRQSADIVLRVGGDTDSNGPGSAEASPRRSSFGLGEPSISTVSLPMNDAEEEELRGCFSAHRAILVSRSPYFASQFLSGFSDAKATEVNLPTPPFTSSALYFTLGFIYAGKLDFSSRAFDLTIAFQIWRAAAYLQISSLTTVVSSLIYHDFCHKFTCSPPCALCLKRVPRALAFAAASDVGDVVLIELAKKALSGRHFGAYWAREVGSMTSALRTSIVESIKRTINLEPGACVWVLKQIMEVSARLEATRSHKWTDNVREMVDSVEHHIKLRLETTFGDVIGSEDWEKLVNGIGLLTDVLDRMLDMLVSALQENTAAHTYQRLVRDVLEKGEDGLEAGACRDRIEAARCRILAYLQKRWINIRALRGFNEAEDWVLKAVADGLDIMPKDLLLKEGTAKTLRATTTKLDSKTTTRTAVPSRTTATQAPLRPTAPVRSVVAPTSRANIAASSTSRASTTDRSAATRPAVPASRIRATPTSTSSVRSATPSQPAVGSSTRGTTALNRGQTALNRGQKTTIATAPSAQTRTALPARAPRTADPPKAQETFTRRERTSGTLTKPAAQSSVSSPAPCRSPQQRPDVVVCQSPAESMEGAETPRSLVDSIDQPPSPKGKETTTGSRVALLAARFSGDGLPSSMPGDQRSRKLSAVDTPQTVDHKSVINAESGQKSQTEESGIERSILLPSDATVNAGENNRDTAMSSPVPTAALALPTPSMAIPVQRHSSSPVRFLPQNLMTPTRAASVTNLLATRASVRRQAGHRTTSFSVPPVSVLRAPEPPEAVREAALRITAASPPPLEQQPNPEVRDASGSGPEGSPQRAEEQRGSSSPSIESARCLNFGADNEETTVRQPAVAEIVEATSAEAGKTRTETEDTDFEIADLGNNLLHPVGIGLPSEESNSTIEVSEVASTAASGQENAEAQSQVETIAVSPSILLTCEASDKSPEHSELAQESPASNVTQYKDADLSLPETDTQIIDSDEDVTISASNLHGSNAEAMEILDEGDTILAPILDVLGGADLTPSEMQTLRRSARTPPRAPRDPRKPADEPRTPQALRTLKASTEEIDATPRNKPSFTFGHAVEPDLPRLEKYDFEDATPLPQRRASVASPIASKCDVPATTLSIGIPCIVWPSLPGAPPRAKLRALVKYIGPVDGYVGTMIGVEVALPLPEGLRTVQHLFNRGSVNGKQYFSLGPPDVASKNDDGRHTPTSDSGYSTKLVQVQGESLLSAHMQMMAQTERQERRRRIERLQAHVVRVLSPQASIAASIVGSPESLTFDARVERSTSSALLQGVTSRLSQRNDGEVDDASGTLSDAEPASDQWHIAHDRRSVSSSAALPLPCAAAVRSASSSRVRSSRTKKRHSAQVRNLFPFPSDSPSTTRCSSPTMLFGSRHDPFGNYAASEIDSQPPSATAQIQHRPSFTGSLYAHFAVAAHRRPSMAGSVQSAASARLLSPHLTGGSFHMRSASRSSSRLSSSTASVNGEGEGWLGLFVTPEQVLWVFDDV</sequence>
<dbReference type="Gene3D" id="2.30.30.190">
    <property type="entry name" value="CAP Gly-rich-like domain"/>
    <property type="match status" value="1"/>
</dbReference>
<feature type="region of interest" description="Disordered" evidence="1">
    <location>
        <begin position="1568"/>
        <end position="1597"/>
    </location>
</feature>
<dbReference type="GeneID" id="37013548"/>
<feature type="compositionally biased region" description="Low complexity" evidence="1">
    <location>
        <begin position="803"/>
        <end position="822"/>
    </location>
</feature>
<feature type="compositionally biased region" description="Polar residues" evidence="1">
    <location>
        <begin position="941"/>
        <end position="952"/>
    </location>
</feature>
<dbReference type="STRING" id="1684307.A0A316UDT8"/>
<evidence type="ECO:0000313" key="4">
    <source>
        <dbReference type="Proteomes" id="UP000245942"/>
    </source>
</evidence>
<dbReference type="RefSeq" id="XP_025350536.1">
    <property type="nucleotide sequence ID" value="XM_025491814.1"/>
</dbReference>
<feature type="compositionally biased region" description="Basic and acidic residues" evidence="1">
    <location>
        <begin position="1315"/>
        <end position="1327"/>
    </location>
</feature>
<dbReference type="PANTHER" id="PTHR22427:SF7">
    <property type="entry name" value="GH15728P"/>
    <property type="match status" value="1"/>
</dbReference>
<feature type="compositionally biased region" description="Polar residues" evidence="1">
    <location>
        <begin position="755"/>
        <end position="802"/>
    </location>
</feature>
<dbReference type="OrthoDB" id="2130750at2759"/>
<dbReference type="InterPro" id="IPR036859">
    <property type="entry name" value="CAP-Gly_dom_sf"/>
</dbReference>
<feature type="compositionally biased region" description="Basic residues" evidence="1">
    <location>
        <begin position="1630"/>
        <end position="1640"/>
    </location>
</feature>
<dbReference type="Gene3D" id="3.30.710.10">
    <property type="entry name" value="Potassium Channel Kv1.1, Chain A"/>
    <property type="match status" value="1"/>
</dbReference>
<organism evidence="3 4">
    <name type="scientific">Pseudomicrostroma glucosiphilum</name>
    <dbReference type="NCBI Taxonomy" id="1684307"/>
    <lineage>
        <taxon>Eukaryota</taxon>
        <taxon>Fungi</taxon>
        <taxon>Dikarya</taxon>
        <taxon>Basidiomycota</taxon>
        <taxon>Ustilaginomycotina</taxon>
        <taxon>Exobasidiomycetes</taxon>
        <taxon>Microstromatales</taxon>
        <taxon>Microstromatales incertae sedis</taxon>
        <taxon>Pseudomicrostroma</taxon>
    </lineage>
</organism>
<dbReference type="EMBL" id="KZ819322">
    <property type="protein sequence ID" value="PWN23376.1"/>
    <property type="molecule type" value="Genomic_DNA"/>
</dbReference>
<dbReference type="Pfam" id="PF00651">
    <property type="entry name" value="BTB"/>
    <property type="match status" value="1"/>
</dbReference>
<feature type="compositionally biased region" description="Low complexity" evidence="1">
    <location>
        <begin position="839"/>
        <end position="850"/>
    </location>
</feature>
<dbReference type="InterPro" id="IPR011333">
    <property type="entry name" value="SKP1/BTB/POZ_sf"/>
</dbReference>
<evidence type="ECO:0000313" key="3">
    <source>
        <dbReference type="EMBL" id="PWN23376.1"/>
    </source>
</evidence>
<feature type="domain" description="BTB" evidence="2">
    <location>
        <begin position="320"/>
        <end position="396"/>
    </location>
</feature>
<feature type="compositionally biased region" description="Low complexity" evidence="1">
    <location>
        <begin position="721"/>
        <end position="744"/>
    </location>
</feature>